<dbReference type="InterPro" id="IPR002877">
    <property type="entry name" value="RNA_MeTrfase_FtsJ_dom"/>
</dbReference>
<dbReference type="SUPFAM" id="SSF53335">
    <property type="entry name" value="S-adenosyl-L-methionine-dependent methyltransferases"/>
    <property type="match status" value="1"/>
</dbReference>
<dbReference type="NCBIfam" id="TIGR00478">
    <property type="entry name" value="tly"/>
    <property type="match status" value="1"/>
</dbReference>
<dbReference type="PANTHER" id="PTHR32319">
    <property type="entry name" value="BACTERIAL HEMOLYSIN-LIKE PROTEIN"/>
    <property type="match status" value="1"/>
</dbReference>
<dbReference type="InterPro" id="IPR036986">
    <property type="entry name" value="S4_RNA-bd_sf"/>
</dbReference>
<feature type="domain" description="Ribosomal RNA methyltransferase FtsJ" evidence="3">
    <location>
        <begin position="83"/>
        <end position="261"/>
    </location>
</feature>
<dbReference type="InterPro" id="IPR047048">
    <property type="entry name" value="TlyA"/>
</dbReference>
<dbReference type="PIRSF" id="PIRSF005578">
    <property type="entry name" value="TlyA"/>
    <property type="match status" value="1"/>
</dbReference>
<dbReference type="SUPFAM" id="SSF55174">
    <property type="entry name" value="Alpha-L RNA-binding motif"/>
    <property type="match status" value="1"/>
</dbReference>
<dbReference type="Pfam" id="PF01728">
    <property type="entry name" value="FtsJ"/>
    <property type="match status" value="1"/>
</dbReference>
<gene>
    <name evidence="4" type="ORF">METZ01_LOCUS552</name>
</gene>
<dbReference type="Gene3D" id="3.40.50.150">
    <property type="entry name" value="Vaccinia Virus protein VP39"/>
    <property type="match status" value="1"/>
</dbReference>
<evidence type="ECO:0000259" key="3">
    <source>
        <dbReference type="Pfam" id="PF01728"/>
    </source>
</evidence>
<keyword evidence="1" id="KW-0694">RNA-binding</keyword>
<dbReference type="PANTHER" id="PTHR32319:SF0">
    <property type="entry name" value="BACTERIAL HEMOLYSIN-LIKE PROTEIN"/>
    <property type="match status" value="1"/>
</dbReference>
<protein>
    <recommendedName>
        <fullName evidence="3">Ribosomal RNA methyltransferase FtsJ domain-containing protein</fullName>
    </recommendedName>
</protein>
<evidence type="ECO:0000256" key="1">
    <source>
        <dbReference type="ARBA" id="ARBA00022884"/>
    </source>
</evidence>
<reference evidence="4" key="1">
    <citation type="submission" date="2018-05" db="EMBL/GenBank/DDBJ databases">
        <authorList>
            <person name="Lanie J.A."/>
            <person name="Ng W.-L."/>
            <person name="Kazmierczak K.M."/>
            <person name="Andrzejewski T.M."/>
            <person name="Davidsen T.M."/>
            <person name="Wayne K.J."/>
            <person name="Tettelin H."/>
            <person name="Glass J.I."/>
            <person name="Rusch D."/>
            <person name="Podicherti R."/>
            <person name="Tsui H.-C.T."/>
            <person name="Winkler M.E."/>
        </authorList>
    </citation>
    <scope>NUCLEOTIDE SEQUENCE</scope>
</reference>
<dbReference type="GO" id="GO:0008168">
    <property type="term" value="F:methyltransferase activity"/>
    <property type="evidence" value="ECO:0007669"/>
    <property type="project" value="InterPro"/>
</dbReference>
<sequence length="274" mass="29935">MIGVFANLGQFDIPTGMAVFMHLNSKIRLDQLLLDQGLVSDIKEAGALVMAGKVELPDDRRSPTPGMQVNVGTKVITKTEKKYVSRGGEKLVQALDRFNVEVNHAVCLDVGASTGGFTDCLLQAGAARVYALDTGRGQLHNRLLNDKRVISIERTNIVGFKHISEHIDLGVVDVSFTSLEIVLPAVLELLSQRGQVIVLLKPQFEAKKSEVPQGGVIVDPMVHAAVIGRFLKWAVDRNIRIRNFLSSGVLGEKGNREFFFHIEPGVTAENDSNV</sequence>
<dbReference type="AlphaFoldDB" id="A0A381N200"/>
<dbReference type="GO" id="GO:0032259">
    <property type="term" value="P:methylation"/>
    <property type="evidence" value="ECO:0007669"/>
    <property type="project" value="InterPro"/>
</dbReference>
<dbReference type="PROSITE" id="PS50889">
    <property type="entry name" value="S4"/>
    <property type="match status" value="1"/>
</dbReference>
<dbReference type="GO" id="GO:0003723">
    <property type="term" value="F:RNA binding"/>
    <property type="evidence" value="ECO:0007669"/>
    <property type="project" value="UniProtKB-KW"/>
</dbReference>
<dbReference type="Gene3D" id="3.10.290.10">
    <property type="entry name" value="RNA-binding S4 domain"/>
    <property type="match status" value="1"/>
</dbReference>
<comment type="similarity">
    <text evidence="2">Belongs to the TlyA family.</text>
</comment>
<evidence type="ECO:0000313" key="4">
    <source>
        <dbReference type="EMBL" id="SUZ47698.1"/>
    </source>
</evidence>
<name>A0A381N200_9ZZZZ</name>
<accession>A0A381N200</accession>
<dbReference type="InterPro" id="IPR004538">
    <property type="entry name" value="Hemolysin_A/TlyA"/>
</dbReference>
<evidence type="ECO:0000256" key="2">
    <source>
        <dbReference type="ARBA" id="ARBA00029460"/>
    </source>
</evidence>
<organism evidence="4">
    <name type="scientific">marine metagenome</name>
    <dbReference type="NCBI Taxonomy" id="408172"/>
    <lineage>
        <taxon>unclassified sequences</taxon>
        <taxon>metagenomes</taxon>
        <taxon>ecological metagenomes</taxon>
    </lineage>
</organism>
<dbReference type="InterPro" id="IPR029063">
    <property type="entry name" value="SAM-dependent_MTases_sf"/>
</dbReference>
<proteinExistence type="inferred from homology"/>
<dbReference type="EMBL" id="UINC01000031">
    <property type="protein sequence ID" value="SUZ47698.1"/>
    <property type="molecule type" value="Genomic_DNA"/>
</dbReference>